<name>A0ABD0RSB9_CIRMR</name>
<dbReference type="EMBL" id="JAMKFB020000002">
    <property type="protein sequence ID" value="KAL0201420.1"/>
    <property type="molecule type" value="Genomic_DNA"/>
</dbReference>
<feature type="non-terminal residue" evidence="2">
    <location>
        <position position="1"/>
    </location>
</feature>
<accession>A0ABD0RSB9</accession>
<evidence type="ECO:0000313" key="3">
    <source>
        <dbReference type="Proteomes" id="UP001529510"/>
    </source>
</evidence>
<evidence type="ECO:0000313" key="2">
    <source>
        <dbReference type="EMBL" id="KAL0201420.1"/>
    </source>
</evidence>
<feature type="region of interest" description="Disordered" evidence="1">
    <location>
        <begin position="1"/>
        <end position="69"/>
    </location>
</feature>
<dbReference type="Proteomes" id="UP001529510">
    <property type="component" value="Unassembled WGS sequence"/>
</dbReference>
<dbReference type="AlphaFoldDB" id="A0ABD0RSB9"/>
<gene>
    <name evidence="2" type="ORF">M9458_004607</name>
</gene>
<comment type="caution">
    <text evidence="2">The sequence shown here is derived from an EMBL/GenBank/DDBJ whole genome shotgun (WGS) entry which is preliminary data.</text>
</comment>
<keyword evidence="3" id="KW-1185">Reference proteome</keyword>
<sequence>LPTNGPPSWVQTSYQAAFSPDTHRQTDGGVPETSTHAPTERAHTHRTETSVKPEKRCGEKRKRSDPTVS</sequence>
<reference evidence="2 3" key="1">
    <citation type="submission" date="2024-05" db="EMBL/GenBank/DDBJ databases">
        <title>Genome sequencing and assembly of Indian major carp, Cirrhinus mrigala (Hamilton, 1822).</title>
        <authorList>
            <person name="Mohindra V."/>
            <person name="Chowdhury L.M."/>
            <person name="Lal K."/>
            <person name="Jena J.K."/>
        </authorList>
    </citation>
    <scope>NUCLEOTIDE SEQUENCE [LARGE SCALE GENOMIC DNA]</scope>
    <source>
        <strain evidence="2">CM1030</strain>
        <tissue evidence="2">Blood</tissue>
    </source>
</reference>
<evidence type="ECO:0000256" key="1">
    <source>
        <dbReference type="SAM" id="MobiDB-lite"/>
    </source>
</evidence>
<organism evidence="2 3">
    <name type="scientific">Cirrhinus mrigala</name>
    <name type="common">Mrigala</name>
    <dbReference type="NCBI Taxonomy" id="683832"/>
    <lineage>
        <taxon>Eukaryota</taxon>
        <taxon>Metazoa</taxon>
        <taxon>Chordata</taxon>
        <taxon>Craniata</taxon>
        <taxon>Vertebrata</taxon>
        <taxon>Euteleostomi</taxon>
        <taxon>Actinopterygii</taxon>
        <taxon>Neopterygii</taxon>
        <taxon>Teleostei</taxon>
        <taxon>Ostariophysi</taxon>
        <taxon>Cypriniformes</taxon>
        <taxon>Cyprinidae</taxon>
        <taxon>Labeoninae</taxon>
        <taxon>Labeonini</taxon>
        <taxon>Cirrhinus</taxon>
    </lineage>
</organism>
<protein>
    <submittedName>
        <fullName evidence="2">Uncharacterized protein</fullName>
    </submittedName>
</protein>
<feature type="compositionally biased region" description="Basic and acidic residues" evidence="1">
    <location>
        <begin position="38"/>
        <end position="69"/>
    </location>
</feature>
<proteinExistence type="predicted"/>